<dbReference type="InterPro" id="IPR025934">
    <property type="entry name" value="NudC_N_dom"/>
</dbReference>
<feature type="region of interest" description="Disordered" evidence="7">
    <location>
        <begin position="748"/>
        <end position="804"/>
    </location>
</feature>
<dbReference type="SUPFAM" id="SSF49764">
    <property type="entry name" value="HSP20-like chaperones"/>
    <property type="match status" value="1"/>
</dbReference>
<name>A0A7J6NXV9_PEROL</name>
<gene>
    <name evidence="9" type="primary">NUDCD3</name>
    <name evidence="9" type="ORF">FOZ60_002474</name>
</gene>
<dbReference type="CDD" id="cd06467">
    <property type="entry name" value="p23_NUDC_like"/>
    <property type="match status" value="1"/>
</dbReference>
<comment type="subcellular location">
    <subcellularLocation>
        <location evidence="1">Cytoplasm</location>
    </subcellularLocation>
</comment>
<dbReference type="PANTHER" id="PTHR12356:SF3">
    <property type="entry name" value="NUCLEAR MIGRATION PROTEIN NUDC"/>
    <property type="match status" value="1"/>
</dbReference>
<evidence type="ECO:0000256" key="2">
    <source>
        <dbReference type="ARBA" id="ARBA00010513"/>
    </source>
</evidence>
<dbReference type="AlphaFoldDB" id="A0A7J6NXV9"/>
<dbReference type="OrthoDB" id="416217at2759"/>
<evidence type="ECO:0000313" key="10">
    <source>
        <dbReference type="Proteomes" id="UP000541610"/>
    </source>
</evidence>
<dbReference type="Proteomes" id="UP000541610">
    <property type="component" value="Unassembled WGS sequence"/>
</dbReference>
<evidence type="ECO:0000256" key="7">
    <source>
        <dbReference type="SAM" id="MobiDB-lite"/>
    </source>
</evidence>
<proteinExistence type="inferred from homology"/>
<dbReference type="Pfam" id="PF14050">
    <property type="entry name" value="Nudc_N"/>
    <property type="match status" value="1"/>
</dbReference>
<dbReference type="GO" id="GO:0005737">
    <property type="term" value="C:cytoplasm"/>
    <property type="evidence" value="ECO:0007669"/>
    <property type="project" value="UniProtKB-SubCell"/>
</dbReference>
<organism evidence="9 10">
    <name type="scientific">Perkinsus olseni</name>
    <name type="common">Perkinsus atlanticus</name>
    <dbReference type="NCBI Taxonomy" id="32597"/>
    <lineage>
        <taxon>Eukaryota</taxon>
        <taxon>Sar</taxon>
        <taxon>Alveolata</taxon>
        <taxon>Perkinsozoa</taxon>
        <taxon>Perkinsea</taxon>
        <taxon>Perkinsida</taxon>
        <taxon>Perkinsidae</taxon>
        <taxon>Perkinsus</taxon>
    </lineage>
</organism>
<dbReference type="PANTHER" id="PTHR12356">
    <property type="entry name" value="NUCLEAR MOVEMENT PROTEIN NUDC"/>
    <property type="match status" value="1"/>
</dbReference>
<keyword evidence="5" id="KW-0597">Phosphoprotein</keyword>
<feature type="domain" description="CS" evidence="8">
    <location>
        <begin position="191"/>
        <end position="280"/>
    </location>
</feature>
<evidence type="ECO:0000256" key="5">
    <source>
        <dbReference type="ARBA" id="ARBA00022553"/>
    </source>
</evidence>
<feature type="compositionally biased region" description="Basic and acidic residues" evidence="7">
    <location>
        <begin position="124"/>
        <end position="133"/>
    </location>
</feature>
<evidence type="ECO:0000256" key="4">
    <source>
        <dbReference type="ARBA" id="ARBA00022490"/>
    </source>
</evidence>
<evidence type="ECO:0000256" key="1">
    <source>
        <dbReference type="ARBA" id="ARBA00004496"/>
    </source>
</evidence>
<dbReference type="GO" id="GO:0006457">
    <property type="term" value="P:protein folding"/>
    <property type="evidence" value="ECO:0007669"/>
    <property type="project" value="TreeGrafter"/>
</dbReference>
<dbReference type="PROSITE" id="PS51203">
    <property type="entry name" value="CS"/>
    <property type="match status" value="1"/>
</dbReference>
<keyword evidence="4" id="KW-0963">Cytoplasm</keyword>
<dbReference type="InterPro" id="IPR007052">
    <property type="entry name" value="CS_dom"/>
</dbReference>
<evidence type="ECO:0000256" key="3">
    <source>
        <dbReference type="ARBA" id="ARBA00017641"/>
    </source>
</evidence>
<comment type="similarity">
    <text evidence="2">Belongs to the nudC family.</text>
</comment>
<comment type="caution">
    <text evidence="9">The sequence shown here is derived from an EMBL/GenBank/DDBJ whole genome shotgun (WGS) entry which is preliminary data.</text>
</comment>
<protein>
    <recommendedName>
        <fullName evidence="3">Nuclear migration protein nudC</fullName>
    </recommendedName>
    <alternativeName>
        <fullName evidence="6">Nuclear distribution protein C homolog</fullName>
    </alternativeName>
</protein>
<evidence type="ECO:0000313" key="9">
    <source>
        <dbReference type="EMBL" id="KAF4688732.1"/>
    </source>
</evidence>
<sequence length="804" mass="88624">MSSSGGSSRPEPLLLFDDLLLAMAQQHQGIEHLLDTIFCFFGRKTDLYHVMRSKEDKMGFPLGYSEDMVISIMRRYQLEYLQQNEPDEIKPLKERWRKVDGPGRFYNRSQSSSANDSADGCTPRPEDADRRAPAAREKVIGAAVAVSIGPLGRPSPTPVVSEAAATDAGKTPGRMSDSLDRAKHISTWNGARTAKYYWTQTLNDLTVEVPLRADTKGKDLSVTLKPDSISIKYKGDGSTVLVGDLDMSIVPSESSWLIEDGDKLILSLDKAVHTWWKCVLRGDEQIDTTKVESTKTVSELDESSQGAVRKMLFDQNQKAQGKPTSDQIRMQEIMKDAWDADNSPFKGQPFDRNLPPAPTNATEKTWEKFEEARLARAVEAKRGYSESKGQRVVITPRPGQKENQGGGAKGAERSPASEGKKSVFRPAGFPDEYTFQRGDWLCPSPGCEGVVTAGRLYRYCQNCGRHQPFKNLLMAIAQDSHFRTLPCTDTQCPGRECRKAHGPGELRDYWKARKVRMSSDPPPTIPKPTEQEIEEFVQRWGLERSSARDIMHSLTTHAADKLIRTFHVPQNVQEPFEALQRAALELAKPQTFGIVTPSQMQSALISLMKQTQPVGIACSRRGHLAVCQDKDTLLFELRNWEQEQLGLLAVALSFPGVGVVQSQDDRVQLGLHFPKKYVGLFERIRQVDRPGECVYRSDDEWHRVTVRAQAARVDALAAAAAHAATLGYGPPPPLAGVKRDASALLASRPRSLSRSGFSPSPPPRSSQGLSAVSSAVARGPGDAPSAWSSGAVAAMRGGQHQPSV</sequence>
<dbReference type="InterPro" id="IPR037898">
    <property type="entry name" value="NudC_fam"/>
</dbReference>
<dbReference type="GO" id="GO:0051082">
    <property type="term" value="F:unfolded protein binding"/>
    <property type="evidence" value="ECO:0007669"/>
    <property type="project" value="TreeGrafter"/>
</dbReference>
<feature type="compositionally biased region" description="Low complexity" evidence="7">
    <location>
        <begin position="748"/>
        <end position="758"/>
    </location>
</feature>
<dbReference type="Gene3D" id="2.60.40.790">
    <property type="match status" value="1"/>
</dbReference>
<reference evidence="9 10" key="1">
    <citation type="submission" date="2020-04" db="EMBL/GenBank/DDBJ databases">
        <title>Perkinsus olseni comparative genomics.</title>
        <authorList>
            <person name="Bogema D.R."/>
        </authorList>
    </citation>
    <scope>NUCLEOTIDE SEQUENCE [LARGE SCALE GENOMIC DNA]</scope>
    <source>
        <strain evidence="9">00978-12</strain>
    </source>
</reference>
<dbReference type="InterPro" id="IPR008978">
    <property type="entry name" value="HSP20-like_chaperone"/>
</dbReference>
<dbReference type="Pfam" id="PF04969">
    <property type="entry name" value="CS"/>
    <property type="match status" value="1"/>
</dbReference>
<evidence type="ECO:0000259" key="8">
    <source>
        <dbReference type="PROSITE" id="PS51203"/>
    </source>
</evidence>
<feature type="region of interest" description="Disordered" evidence="7">
    <location>
        <begin position="379"/>
        <end position="425"/>
    </location>
</feature>
<feature type="region of interest" description="Disordered" evidence="7">
    <location>
        <begin position="154"/>
        <end position="178"/>
    </location>
</feature>
<feature type="compositionally biased region" description="Polar residues" evidence="7">
    <location>
        <begin position="107"/>
        <end position="116"/>
    </location>
</feature>
<evidence type="ECO:0000256" key="6">
    <source>
        <dbReference type="ARBA" id="ARBA00030427"/>
    </source>
</evidence>
<feature type="compositionally biased region" description="Basic and acidic residues" evidence="7">
    <location>
        <begin position="379"/>
        <end position="389"/>
    </location>
</feature>
<feature type="region of interest" description="Disordered" evidence="7">
    <location>
        <begin position="101"/>
        <end position="133"/>
    </location>
</feature>
<dbReference type="EMBL" id="JABANP010000143">
    <property type="protein sequence ID" value="KAF4688732.1"/>
    <property type="molecule type" value="Genomic_DNA"/>
</dbReference>
<accession>A0A7J6NXV9</accession>